<dbReference type="Proteomes" id="UP000501802">
    <property type="component" value="Chromosome"/>
</dbReference>
<dbReference type="InterPro" id="IPR048031">
    <property type="entry name" value="ScyD/ScyE-like"/>
</dbReference>
<evidence type="ECO:0000313" key="3">
    <source>
        <dbReference type="Proteomes" id="UP000501802"/>
    </source>
</evidence>
<dbReference type="Gene3D" id="2.130.10.10">
    <property type="entry name" value="YVTN repeat-like/Quinoprotein amine dehydrogenase"/>
    <property type="match status" value="1"/>
</dbReference>
<dbReference type="PROSITE" id="PS51257">
    <property type="entry name" value="PROKAR_LIPOPROTEIN"/>
    <property type="match status" value="1"/>
</dbReference>
<dbReference type="SUPFAM" id="SSF63829">
    <property type="entry name" value="Calcium-dependent phosphotriesterase"/>
    <property type="match status" value="1"/>
</dbReference>
<accession>A0A6G9AFZ5</accession>
<proteinExistence type="predicted"/>
<organism evidence="2 3">
    <name type="scientific">Spirosoma aureum</name>
    <dbReference type="NCBI Taxonomy" id="2692134"/>
    <lineage>
        <taxon>Bacteria</taxon>
        <taxon>Pseudomonadati</taxon>
        <taxon>Bacteroidota</taxon>
        <taxon>Cytophagia</taxon>
        <taxon>Cytophagales</taxon>
        <taxon>Cytophagaceae</taxon>
        <taxon>Spirosoma</taxon>
    </lineage>
</organism>
<keyword evidence="1" id="KW-0732">Signal</keyword>
<dbReference type="KEGG" id="spib:G8759_01380"/>
<protein>
    <submittedName>
        <fullName evidence="2">ScyD/ScyE family protein</fullName>
    </submittedName>
</protein>
<gene>
    <name evidence="2" type="ORF">G8759_01380</name>
</gene>
<dbReference type="EMBL" id="CP050063">
    <property type="protein sequence ID" value="QIP11381.1"/>
    <property type="molecule type" value="Genomic_DNA"/>
</dbReference>
<dbReference type="InterPro" id="IPR015943">
    <property type="entry name" value="WD40/YVTN_repeat-like_dom_sf"/>
</dbReference>
<evidence type="ECO:0000313" key="2">
    <source>
        <dbReference type="EMBL" id="QIP11381.1"/>
    </source>
</evidence>
<feature type="signal peptide" evidence="1">
    <location>
        <begin position="1"/>
        <end position="24"/>
    </location>
</feature>
<feature type="chain" id="PRO_5026112432" evidence="1">
    <location>
        <begin position="25"/>
        <end position="339"/>
    </location>
</feature>
<dbReference type="NCBIfam" id="NF033206">
    <property type="entry name" value="ScyE_fam"/>
    <property type="match status" value="1"/>
</dbReference>
<sequence length="339" mass="36412">MIYNITRSICILALFLVMSCQDHIIPAPPAPALTPRTLATNLVAPISVETDASGRVFVAEQGTGHNDGSVSEITQDGVRHPIITNIYSVTNTEGDLDAVDHLLVVEGTLYFLNPKGLYKFDLSTYKTGASPIMASSLIPEDIRKFVLAYNFTNDTGESHLYNLTQGPDGALYITDAAANAIIRRSKTGELSVVTEVPGIVNPNPAGPPPGPPFIQAVPTSITHDGRQFLITTLLGFPFPAGRSIVYQMDLSGKLTIYQQTFNSLVDVENDGNGKPLVLEFALFGPMGFTPNTGRLLRANGTSSTVLLDKLNMPTDLKISNTHTAYITSMGDGALLKITF</sequence>
<evidence type="ECO:0000256" key="1">
    <source>
        <dbReference type="SAM" id="SignalP"/>
    </source>
</evidence>
<reference evidence="2 3" key="1">
    <citation type="submission" date="2020-03" db="EMBL/GenBank/DDBJ databases">
        <authorList>
            <person name="Kim M.K."/>
        </authorList>
    </citation>
    <scope>NUCLEOTIDE SEQUENCE [LARGE SCALE GENOMIC DNA]</scope>
    <source>
        <strain evidence="2 3">BT328</strain>
    </source>
</reference>
<dbReference type="AlphaFoldDB" id="A0A6G9AFZ5"/>
<keyword evidence="3" id="KW-1185">Reference proteome</keyword>
<name>A0A6G9AFZ5_9BACT</name>